<evidence type="ECO:0000256" key="6">
    <source>
        <dbReference type="ARBA" id="ARBA00022764"/>
    </source>
</evidence>
<dbReference type="FunFam" id="3.90.76.10:FF:000001">
    <property type="entry name" value="Oligopeptide ABC transporter substrate-binding protein"/>
    <property type="match status" value="1"/>
</dbReference>
<keyword evidence="11" id="KW-0449">Lipoprotein</keyword>
<dbReference type="FunFam" id="3.40.190.10:FF:000018">
    <property type="entry name" value="Oligopeptide ABC transporter, oligopeptide-binding protein"/>
    <property type="match status" value="1"/>
</dbReference>
<evidence type="ECO:0000256" key="5">
    <source>
        <dbReference type="ARBA" id="ARBA00022729"/>
    </source>
</evidence>
<accession>A0A9W5UZX2</accession>
<evidence type="ECO:0000256" key="13">
    <source>
        <dbReference type="ARBA" id="ARBA00072558"/>
    </source>
</evidence>
<dbReference type="GO" id="GO:1904680">
    <property type="term" value="F:peptide transmembrane transporter activity"/>
    <property type="evidence" value="ECO:0007669"/>
    <property type="project" value="TreeGrafter"/>
</dbReference>
<keyword evidence="5" id="KW-0732">Signal</keyword>
<sequence length="548" mass="62866">MKKKSFLIIHAIAMIFMLSGCYKQNTSNHSKSGNFGSKQILFLAETQEIPTMDVTKATDTVSAHILGNVMEGLYRLDKENKLVPGMAESYNISPDRKKYTFHIRKSAKWSNGDTVTAKDFVFAWQRLVDPATAAEYAFIAYPIKNAKAIHEGGSMTQSLGAKVIDDYTLEVELENPVPYFLNLTAFPSFYPINEKVVTDRGDTYGLEAATVVYNGPFTMTEWKHEQGWTLQKNKHYWDKQAVKLEKIHFNVVKEPSTLINLYDSGQLDRALLTSDFTDKYKGRKDEFGTYLEASTTFLQLNQKRNQQDTLFKNKKIREAIALTIDKKQLAGILLNDGSIPVNYFVPKGFTQGPDGKDFRTSFHNGLQYNVAKAKQLWKEGKQEVKKKQWTIELLNYDTGNQKKIGEYIKEQLEKNLEGITVKLKPIPFKQKLKLESDKDFDCSIAAWQPDYADPMSFIDMFETKNSLNNINYTNPTYDGIIKNEWIVDNQTRWGNLGQAEKILLEGDVAIVPLFQHGQSYVQRPNVHNVYHHMISPMYSYKWAYITEK</sequence>
<keyword evidence="7" id="KW-0571">Peptide transport</keyword>
<evidence type="ECO:0000256" key="12">
    <source>
        <dbReference type="ARBA" id="ARBA00063980"/>
    </source>
</evidence>
<keyword evidence="4" id="KW-0813">Transport</keyword>
<dbReference type="Gene3D" id="3.90.76.10">
    <property type="entry name" value="Dipeptide-binding Protein, Domain 1"/>
    <property type="match status" value="1"/>
</dbReference>
<evidence type="ECO:0000256" key="3">
    <source>
        <dbReference type="ARBA" id="ARBA00005695"/>
    </source>
</evidence>
<dbReference type="RefSeq" id="WP_016111969.1">
    <property type="nucleotide sequence ID" value="NZ_KB976193.1"/>
</dbReference>
<dbReference type="Pfam" id="PF00496">
    <property type="entry name" value="SBP_bac_5"/>
    <property type="match status" value="1"/>
</dbReference>
<evidence type="ECO:0000259" key="14">
    <source>
        <dbReference type="Pfam" id="PF00496"/>
    </source>
</evidence>
<protein>
    <recommendedName>
        <fullName evidence="13">Periplasmic oligopeptide-binding protein OppA</fullName>
    </recommendedName>
</protein>
<dbReference type="Gene3D" id="3.10.105.10">
    <property type="entry name" value="Dipeptide-binding Protein, Domain 3"/>
    <property type="match status" value="1"/>
</dbReference>
<dbReference type="GO" id="GO:0015031">
    <property type="term" value="P:protein transport"/>
    <property type="evidence" value="ECO:0007669"/>
    <property type="project" value="UniProtKB-KW"/>
</dbReference>
<comment type="caution">
    <text evidence="15">The sequence shown here is derived from an EMBL/GenBank/DDBJ whole genome shotgun (WGS) entry which is preliminary data.</text>
</comment>
<dbReference type="GO" id="GO:0043190">
    <property type="term" value="C:ATP-binding cassette (ABC) transporter complex"/>
    <property type="evidence" value="ECO:0007669"/>
    <property type="project" value="InterPro"/>
</dbReference>
<name>A0A9W5UZX2_BACCE</name>
<evidence type="ECO:0000313" key="15">
    <source>
        <dbReference type="EMBL" id="EOO26187.1"/>
    </source>
</evidence>
<comment type="subunit">
    <text evidence="12">The complex is composed of two ATP-binding proteins (OppD and OppF), two transmembrane proteins (OppB and OppC) and a solute-binding protein (OppA).</text>
</comment>
<evidence type="ECO:0000256" key="4">
    <source>
        <dbReference type="ARBA" id="ARBA00022448"/>
    </source>
</evidence>
<dbReference type="SUPFAM" id="SSF53850">
    <property type="entry name" value="Periplasmic binding protein-like II"/>
    <property type="match status" value="1"/>
</dbReference>
<evidence type="ECO:0000256" key="11">
    <source>
        <dbReference type="ARBA" id="ARBA00023288"/>
    </source>
</evidence>
<dbReference type="AlphaFoldDB" id="A0A9W5UZX2"/>
<organism evidence="15 16">
    <name type="scientific">Bacillus cereus VD133</name>
    <dbReference type="NCBI Taxonomy" id="1053233"/>
    <lineage>
        <taxon>Bacteria</taxon>
        <taxon>Bacillati</taxon>
        <taxon>Bacillota</taxon>
        <taxon>Bacilli</taxon>
        <taxon>Bacillales</taxon>
        <taxon>Bacillaceae</taxon>
        <taxon>Bacillus</taxon>
        <taxon>Bacillus cereus group</taxon>
    </lineage>
</organism>
<evidence type="ECO:0000313" key="16">
    <source>
        <dbReference type="Proteomes" id="UP000014018"/>
    </source>
</evidence>
<comment type="subcellular location">
    <subcellularLocation>
        <location evidence="1">Cell membrane</location>
        <topology evidence="1">Lipid-anchor</topology>
    </subcellularLocation>
    <subcellularLocation>
        <location evidence="2">Periplasm</location>
    </subcellularLocation>
</comment>
<dbReference type="InterPro" id="IPR030678">
    <property type="entry name" value="Peptide/Ni-bd"/>
</dbReference>
<dbReference type="FunFam" id="3.10.105.10:FF:000001">
    <property type="entry name" value="Oligopeptide ABC transporter, oligopeptide-binding protein"/>
    <property type="match status" value="1"/>
</dbReference>
<evidence type="ECO:0000256" key="8">
    <source>
        <dbReference type="ARBA" id="ARBA00022927"/>
    </source>
</evidence>
<dbReference type="Gene3D" id="3.40.190.10">
    <property type="entry name" value="Periplasmic binding protein-like II"/>
    <property type="match status" value="1"/>
</dbReference>
<dbReference type="CDD" id="cd08504">
    <property type="entry name" value="PBP2_OppA"/>
    <property type="match status" value="1"/>
</dbReference>
<evidence type="ECO:0000256" key="7">
    <source>
        <dbReference type="ARBA" id="ARBA00022856"/>
    </source>
</evidence>
<evidence type="ECO:0000256" key="9">
    <source>
        <dbReference type="ARBA" id="ARBA00023139"/>
    </source>
</evidence>
<proteinExistence type="inferred from homology"/>
<reference evidence="15 16" key="1">
    <citation type="submission" date="2012-12" db="EMBL/GenBank/DDBJ databases">
        <title>The Genome Sequence of Bacillus cereus VD133.</title>
        <authorList>
            <consortium name="The Broad Institute Genome Sequencing Platform"/>
            <consortium name="The Broad Institute Genome Sequencing Center for Infectious Disease"/>
            <person name="Feldgarden M."/>
            <person name="Van der Auwera G.A."/>
            <person name="Mahillon J."/>
            <person name="Duprez V."/>
            <person name="Timmery S."/>
            <person name="Mattelet C."/>
            <person name="Dierick K."/>
            <person name="Sun M."/>
            <person name="Yu Z."/>
            <person name="Zhu L."/>
            <person name="Hu X."/>
            <person name="Shank E.B."/>
            <person name="Swiecicka I."/>
            <person name="Hansen B.M."/>
            <person name="Andrup L."/>
            <person name="Walker B."/>
            <person name="Young S.K."/>
            <person name="Zeng Q."/>
            <person name="Gargeya S."/>
            <person name="Fitzgerald M."/>
            <person name="Haas B."/>
            <person name="Abouelleil A."/>
            <person name="Alvarado L."/>
            <person name="Arachchi H.M."/>
            <person name="Berlin A.M."/>
            <person name="Chapman S.B."/>
            <person name="Dewar J."/>
            <person name="Goldberg J."/>
            <person name="Griggs A."/>
            <person name="Gujja S."/>
            <person name="Hansen M."/>
            <person name="Howarth C."/>
            <person name="Imamovic A."/>
            <person name="Larimer J."/>
            <person name="McCowan C."/>
            <person name="Murphy C."/>
            <person name="Neiman D."/>
            <person name="Pearson M."/>
            <person name="Priest M."/>
            <person name="Roberts A."/>
            <person name="Saif S."/>
            <person name="Shea T."/>
            <person name="Sisk P."/>
            <person name="Sykes S."/>
            <person name="Wortman J."/>
            <person name="Nusbaum C."/>
            <person name="Birren B."/>
        </authorList>
    </citation>
    <scope>NUCLEOTIDE SEQUENCE [LARGE SCALE GENOMIC DNA]</scope>
    <source>
        <strain evidence="15 16">VD133</strain>
    </source>
</reference>
<keyword evidence="8" id="KW-0653">Protein transport</keyword>
<dbReference type="PANTHER" id="PTHR30290">
    <property type="entry name" value="PERIPLASMIC BINDING COMPONENT OF ABC TRANSPORTER"/>
    <property type="match status" value="1"/>
</dbReference>
<dbReference type="GO" id="GO:0030288">
    <property type="term" value="C:outer membrane-bounded periplasmic space"/>
    <property type="evidence" value="ECO:0007669"/>
    <property type="project" value="UniProtKB-ARBA"/>
</dbReference>
<keyword evidence="6" id="KW-0574">Periplasm</keyword>
<feature type="domain" description="Solute-binding protein family 5" evidence="14">
    <location>
        <begin position="81"/>
        <end position="466"/>
    </location>
</feature>
<dbReference type="Proteomes" id="UP000014018">
    <property type="component" value="Unassembled WGS sequence"/>
</dbReference>
<dbReference type="EMBL" id="AHFB01000126">
    <property type="protein sequence ID" value="EOO26187.1"/>
    <property type="molecule type" value="Genomic_DNA"/>
</dbReference>
<dbReference type="InterPro" id="IPR000914">
    <property type="entry name" value="SBP_5_dom"/>
</dbReference>
<dbReference type="InterPro" id="IPR039424">
    <property type="entry name" value="SBP_5"/>
</dbReference>
<gene>
    <name evidence="15" type="ORF">IIU_06029</name>
</gene>
<dbReference type="PROSITE" id="PS51257">
    <property type="entry name" value="PROKAR_LIPOPROTEIN"/>
    <property type="match status" value="1"/>
</dbReference>
<dbReference type="PANTHER" id="PTHR30290:SF10">
    <property type="entry name" value="PERIPLASMIC OLIGOPEPTIDE-BINDING PROTEIN-RELATED"/>
    <property type="match status" value="1"/>
</dbReference>
<dbReference type="GO" id="GO:0015833">
    <property type="term" value="P:peptide transport"/>
    <property type="evidence" value="ECO:0007669"/>
    <property type="project" value="UniProtKB-KW"/>
</dbReference>
<keyword evidence="10" id="KW-1015">Disulfide bond</keyword>
<comment type="similarity">
    <text evidence="3">Belongs to the bacterial solute-binding protein 5 family.</text>
</comment>
<evidence type="ECO:0000256" key="1">
    <source>
        <dbReference type="ARBA" id="ARBA00004193"/>
    </source>
</evidence>
<evidence type="ECO:0000256" key="2">
    <source>
        <dbReference type="ARBA" id="ARBA00004418"/>
    </source>
</evidence>
<keyword evidence="9" id="KW-0564">Palmitate</keyword>
<evidence type="ECO:0000256" key="10">
    <source>
        <dbReference type="ARBA" id="ARBA00023157"/>
    </source>
</evidence>
<dbReference type="PIRSF" id="PIRSF002741">
    <property type="entry name" value="MppA"/>
    <property type="match status" value="1"/>
</dbReference>